<organism evidence="2 3">
    <name type="scientific">Pilimelia anulata</name>
    <dbReference type="NCBI Taxonomy" id="53371"/>
    <lineage>
        <taxon>Bacteria</taxon>
        <taxon>Bacillati</taxon>
        <taxon>Actinomycetota</taxon>
        <taxon>Actinomycetes</taxon>
        <taxon>Micromonosporales</taxon>
        <taxon>Micromonosporaceae</taxon>
        <taxon>Pilimelia</taxon>
    </lineage>
</organism>
<reference evidence="2" key="2">
    <citation type="submission" date="2020-09" db="EMBL/GenBank/DDBJ databases">
        <authorList>
            <person name="Sun Q."/>
            <person name="Ohkuma M."/>
        </authorList>
    </citation>
    <scope>NUCLEOTIDE SEQUENCE</scope>
    <source>
        <strain evidence="2">JCM 3090</strain>
    </source>
</reference>
<evidence type="ECO:0000313" key="3">
    <source>
        <dbReference type="Proteomes" id="UP000649739"/>
    </source>
</evidence>
<reference evidence="2" key="1">
    <citation type="journal article" date="2014" name="Int. J. Syst. Evol. Microbiol.">
        <title>Complete genome sequence of Corynebacterium casei LMG S-19264T (=DSM 44701T), isolated from a smear-ripened cheese.</title>
        <authorList>
            <consortium name="US DOE Joint Genome Institute (JGI-PGF)"/>
            <person name="Walter F."/>
            <person name="Albersmeier A."/>
            <person name="Kalinowski J."/>
            <person name="Ruckert C."/>
        </authorList>
    </citation>
    <scope>NUCLEOTIDE SEQUENCE</scope>
    <source>
        <strain evidence="2">JCM 3090</strain>
    </source>
</reference>
<evidence type="ECO:0000313" key="2">
    <source>
        <dbReference type="EMBL" id="GGJ75652.1"/>
    </source>
</evidence>
<sequence>MTLRKQAMPATPASTPVVEVWEEPARYGWTCTRCRIGTFPEWRTPEAARADADTHTCTPRPKPAVRS</sequence>
<proteinExistence type="predicted"/>
<keyword evidence="3" id="KW-1185">Reference proteome</keyword>
<gene>
    <name evidence="2" type="ORF">GCM10010123_02060</name>
</gene>
<name>A0A8J3AZS0_9ACTN</name>
<dbReference type="RefSeq" id="WP_189168083.1">
    <property type="nucleotide sequence ID" value="NZ_BMQB01000001.1"/>
</dbReference>
<dbReference type="Proteomes" id="UP000649739">
    <property type="component" value="Unassembled WGS sequence"/>
</dbReference>
<accession>A0A8J3AZS0</accession>
<feature type="region of interest" description="Disordered" evidence="1">
    <location>
        <begin position="47"/>
        <end position="67"/>
    </location>
</feature>
<dbReference type="EMBL" id="BMQB01000001">
    <property type="protein sequence ID" value="GGJ75652.1"/>
    <property type="molecule type" value="Genomic_DNA"/>
</dbReference>
<evidence type="ECO:0000256" key="1">
    <source>
        <dbReference type="SAM" id="MobiDB-lite"/>
    </source>
</evidence>
<protein>
    <submittedName>
        <fullName evidence="2">Uncharacterized protein</fullName>
    </submittedName>
</protein>
<comment type="caution">
    <text evidence="2">The sequence shown here is derived from an EMBL/GenBank/DDBJ whole genome shotgun (WGS) entry which is preliminary data.</text>
</comment>
<dbReference type="AlphaFoldDB" id="A0A8J3AZS0"/>